<feature type="domain" description="PEGA" evidence="3">
    <location>
        <begin position="393"/>
        <end position="457"/>
    </location>
</feature>
<dbReference type="PANTHER" id="PTHR36194">
    <property type="entry name" value="S-LAYER-LIKE PROTEIN"/>
    <property type="match status" value="1"/>
</dbReference>
<gene>
    <name evidence="4" type="ORF">IAC55_04535</name>
</gene>
<feature type="domain" description="PEGA" evidence="3">
    <location>
        <begin position="465"/>
        <end position="522"/>
    </location>
</feature>
<feature type="region of interest" description="Disordered" evidence="1">
    <location>
        <begin position="26"/>
        <end position="46"/>
    </location>
</feature>
<feature type="transmembrane region" description="Helical" evidence="2">
    <location>
        <begin position="125"/>
        <end position="148"/>
    </location>
</feature>
<dbReference type="Proteomes" id="UP000823611">
    <property type="component" value="Unassembled WGS sequence"/>
</dbReference>
<reference evidence="4" key="1">
    <citation type="submission" date="2020-10" db="EMBL/GenBank/DDBJ databases">
        <authorList>
            <person name="Gilroy R."/>
        </authorList>
    </citation>
    <scope>NUCLEOTIDE SEQUENCE</scope>
    <source>
        <strain evidence="4">F6-4510</strain>
    </source>
</reference>
<dbReference type="Pfam" id="PF08308">
    <property type="entry name" value="PEGA"/>
    <property type="match status" value="2"/>
</dbReference>
<organism evidence="4 5">
    <name type="scientific">Candidatus Fimicola merdigallinarum</name>
    <dbReference type="NCBI Taxonomy" id="2840819"/>
    <lineage>
        <taxon>Bacteria</taxon>
        <taxon>Bacillati</taxon>
        <taxon>Bacillota</taxon>
        <taxon>Clostridia</taxon>
        <taxon>Lachnospirales</taxon>
        <taxon>Lachnospiraceae</taxon>
        <taxon>Lachnospiraceae incertae sedis</taxon>
        <taxon>Candidatus Fimicola</taxon>
    </lineage>
</organism>
<accession>A0A9D9H476</accession>
<feature type="region of interest" description="Disordered" evidence="1">
    <location>
        <begin position="1"/>
        <end position="20"/>
    </location>
</feature>
<keyword evidence="2" id="KW-0472">Membrane</keyword>
<evidence type="ECO:0000259" key="3">
    <source>
        <dbReference type="Pfam" id="PF08308"/>
    </source>
</evidence>
<comment type="caution">
    <text evidence="4">The sequence shown here is derived from an EMBL/GenBank/DDBJ whole genome shotgun (WGS) entry which is preliminary data.</text>
</comment>
<proteinExistence type="predicted"/>
<evidence type="ECO:0000256" key="2">
    <source>
        <dbReference type="SAM" id="Phobius"/>
    </source>
</evidence>
<protein>
    <submittedName>
        <fullName evidence="4">PEGA domain-containing protein</fullName>
    </submittedName>
</protein>
<dbReference type="PANTHER" id="PTHR36194:SF1">
    <property type="entry name" value="S-LAYER-LIKE PROTEIN"/>
    <property type="match status" value="1"/>
</dbReference>
<keyword evidence="2" id="KW-0812">Transmembrane</keyword>
<evidence type="ECO:0000256" key="1">
    <source>
        <dbReference type="SAM" id="MobiDB-lite"/>
    </source>
</evidence>
<name>A0A9D9H476_9FIRM</name>
<evidence type="ECO:0000313" key="5">
    <source>
        <dbReference type="Proteomes" id="UP000823611"/>
    </source>
</evidence>
<reference evidence="4" key="2">
    <citation type="journal article" date="2021" name="PeerJ">
        <title>Extensive microbial diversity within the chicken gut microbiome revealed by metagenomics and culture.</title>
        <authorList>
            <person name="Gilroy R."/>
            <person name="Ravi A."/>
            <person name="Getino M."/>
            <person name="Pursley I."/>
            <person name="Horton D.L."/>
            <person name="Alikhan N.F."/>
            <person name="Baker D."/>
            <person name="Gharbi K."/>
            <person name="Hall N."/>
            <person name="Watson M."/>
            <person name="Adriaenssens E.M."/>
            <person name="Foster-Nyarko E."/>
            <person name="Jarju S."/>
            <person name="Secka A."/>
            <person name="Antonio M."/>
            <person name="Oren A."/>
            <person name="Chaudhuri R.R."/>
            <person name="La Ragione R."/>
            <person name="Hildebrand F."/>
            <person name="Pallen M.J."/>
        </authorList>
    </citation>
    <scope>NUCLEOTIDE SEQUENCE</scope>
    <source>
        <strain evidence="4">F6-4510</strain>
    </source>
</reference>
<sequence length="527" mass="59943">MSKYNFEDDEDKYGKTQRLDSINNELKKYKSYEDSNSSDKYSYENQEIERKLGNKDSYLNSINSENLPEKSVSYEKFSDKTMVSNDFKNIDSLKSEDFGDTVILKGDLFENNNKPKAKKKKKGQYGLFIGITLLVGIIVFVAVFTYAFNYVRNGKGDLVGGENNIVSVPKTNSPNFVDSVDSNRIVLRDIDKNTSFSIKPDSKTKIFDKNGKESSLKSISVGDIINIELDNNDNVLEIKYPSEYFEVGNKESAVSGFTFSDDFKYISYNDKRYNVNDNIEVVYKNRNIAVSDLTDIDSIMLKGYKNTVYYIEVFNLHGSINIKNSDKIENGSITIDNEKTYNFSEKTNIPVSEGSHNIIISGDNIDDYSTNVYIVSGEGFDIDLNDFKGNKSVLIIKANVSDYKLYIDDKLVEKSFEPQVLDSGEYNIRIEKDGYETWEKTVTLDKKTMEVTAELSKIPEEKFTFVITTYPPDASIYIDDSYVGKSPMSMSLEKGDYKFTAKLSGHKDINRDITIDSSTKSIDYSFQ</sequence>
<dbReference type="EMBL" id="JADIMX010000085">
    <property type="protein sequence ID" value="MBO8434572.1"/>
    <property type="molecule type" value="Genomic_DNA"/>
</dbReference>
<feature type="compositionally biased region" description="Polar residues" evidence="1">
    <location>
        <begin position="34"/>
        <end position="45"/>
    </location>
</feature>
<evidence type="ECO:0000313" key="4">
    <source>
        <dbReference type="EMBL" id="MBO8434572.1"/>
    </source>
</evidence>
<keyword evidence="2" id="KW-1133">Transmembrane helix</keyword>
<dbReference type="InterPro" id="IPR013229">
    <property type="entry name" value="PEGA"/>
</dbReference>
<dbReference type="AlphaFoldDB" id="A0A9D9H476"/>